<sequence length="112" mass="12350">MTKKVILLTTDSLGQGDPALGQTILENYFALVKQQTPLPAAIFCMNRGVFTLTAASLASLHLKELEQQGVPVLACKTCAEYYHIEDKLEVGEISTMKRFVELSADYEVITLN</sequence>
<evidence type="ECO:0000313" key="2">
    <source>
        <dbReference type="Proteomes" id="UP000190188"/>
    </source>
</evidence>
<dbReference type="InterPro" id="IPR027396">
    <property type="entry name" value="DsrEFH-like"/>
</dbReference>
<gene>
    <name evidence="1" type="ORF">BVG16_24275</name>
</gene>
<dbReference type="Gene3D" id="3.40.1260.10">
    <property type="entry name" value="DsrEFH-like"/>
    <property type="match status" value="1"/>
</dbReference>
<name>A0A1T2X2X1_9BACL</name>
<reference evidence="1 2" key="1">
    <citation type="submission" date="2017-01" db="EMBL/GenBank/DDBJ databases">
        <title>Genome analysis of Paenibacillus selenitrireducens ES3-24.</title>
        <authorList>
            <person name="Xu D."/>
            <person name="Yao R."/>
            <person name="Zheng S."/>
        </authorList>
    </citation>
    <scope>NUCLEOTIDE SEQUENCE [LARGE SCALE GENOMIC DNA]</scope>
    <source>
        <strain evidence="1 2">ES3-24</strain>
    </source>
</reference>
<dbReference type="Pfam" id="PF02635">
    <property type="entry name" value="DsrE"/>
    <property type="match status" value="1"/>
</dbReference>
<organism evidence="1 2">
    <name type="scientific">Paenibacillus selenitireducens</name>
    <dbReference type="NCBI Taxonomy" id="1324314"/>
    <lineage>
        <taxon>Bacteria</taxon>
        <taxon>Bacillati</taxon>
        <taxon>Bacillota</taxon>
        <taxon>Bacilli</taxon>
        <taxon>Bacillales</taxon>
        <taxon>Paenibacillaceae</taxon>
        <taxon>Paenibacillus</taxon>
    </lineage>
</organism>
<dbReference type="SUPFAM" id="SSF75169">
    <property type="entry name" value="DsrEFH-like"/>
    <property type="match status" value="1"/>
</dbReference>
<dbReference type="InterPro" id="IPR003787">
    <property type="entry name" value="Sulphur_relay_DsrE/F-like"/>
</dbReference>
<dbReference type="Proteomes" id="UP000190188">
    <property type="component" value="Unassembled WGS sequence"/>
</dbReference>
<dbReference type="EMBL" id="MSZX01000011">
    <property type="protein sequence ID" value="OPA74248.1"/>
    <property type="molecule type" value="Genomic_DNA"/>
</dbReference>
<accession>A0A1T2X2X1</accession>
<protein>
    <submittedName>
        <fullName evidence="1">Transcriptional regulator</fullName>
    </submittedName>
</protein>
<proteinExistence type="predicted"/>
<dbReference type="AlphaFoldDB" id="A0A1T2X2X1"/>
<comment type="caution">
    <text evidence="1">The sequence shown here is derived from an EMBL/GenBank/DDBJ whole genome shotgun (WGS) entry which is preliminary data.</text>
</comment>
<dbReference type="RefSeq" id="WP_078501793.1">
    <property type="nucleotide sequence ID" value="NZ_MSZX01000011.1"/>
</dbReference>
<keyword evidence="2" id="KW-1185">Reference proteome</keyword>
<evidence type="ECO:0000313" key="1">
    <source>
        <dbReference type="EMBL" id="OPA74248.1"/>
    </source>
</evidence>
<dbReference type="OrthoDB" id="9801500at2"/>
<dbReference type="STRING" id="1324314.BVG16_24275"/>